<comment type="caution">
    <text evidence="2">The sequence shown here is derived from an EMBL/GenBank/DDBJ whole genome shotgun (WGS) entry which is preliminary data.</text>
</comment>
<sequence>QAFLWVTSTLSMAVFRDHLALEDLVEEMKQQSPDLSFGPLQRDGRIAVQGSFPALRVLRDFLLLKAKSLSEEAKRERKPQQRPRRKLQEHRGAAETRNSSRDAQREKRVLVLDTDIYHYMKRFHPKALQGNDVVISGVTDGDITTVCIESAGSKAGAIQGLKAKKMIEDYSVELQKILRKERICFKEPSRAGRQRHRQLCERLKARFPRVLLIPYDTHLDVVGTSADVLGFTEEVKR</sequence>
<proteinExistence type="predicted"/>
<gene>
    <name evidence="2" type="primary">Rbm43</name>
    <name evidence="2" type="ORF">EMBFUC_R06798</name>
</gene>
<evidence type="ECO:0000256" key="1">
    <source>
        <dbReference type="SAM" id="MobiDB-lite"/>
    </source>
</evidence>
<keyword evidence="3" id="KW-1185">Reference proteome</keyword>
<organism evidence="2 3">
    <name type="scientific">Emberiza fucata</name>
    <dbReference type="NCBI Taxonomy" id="337179"/>
    <lineage>
        <taxon>Eukaryota</taxon>
        <taxon>Metazoa</taxon>
        <taxon>Chordata</taxon>
        <taxon>Craniata</taxon>
        <taxon>Vertebrata</taxon>
        <taxon>Euteleostomi</taxon>
        <taxon>Archelosauria</taxon>
        <taxon>Archosauria</taxon>
        <taxon>Dinosauria</taxon>
        <taxon>Saurischia</taxon>
        <taxon>Theropoda</taxon>
        <taxon>Coelurosauria</taxon>
        <taxon>Aves</taxon>
        <taxon>Neognathae</taxon>
        <taxon>Neoaves</taxon>
        <taxon>Telluraves</taxon>
        <taxon>Australaves</taxon>
        <taxon>Passeriformes</taxon>
        <taxon>Passeroidea</taxon>
        <taxon>Fringillidae</taxon>
        <taxon>Emberizinae</taxon>
        <taxon>Emberizini</taxon>
        <taxon>Emberiza</taxon>
    </lineage>
</organism>
<dbReference type="AlphaFoldDB" id="A0A7K4VSF4"/>
<feature type="region of interest" description="Disordered" evidence="1">
    <location>
        <begin position="72"/>
        <end position="105"/>
    </location>
</feature>
<reference evidence="2 3" key="1">
    <citation type="submission" date="2019-09" db="EMBL/GenBank/DDBJ databases">
        <title>Bird 10,000 Genomes (B10K) Project - Family phase.</title>
        <authorList>
            <person name="Zhang G."/>
        </authorList>
    </citation>
    <scope>NUCLEOTIDE SEQUENCE [LARGE SCALE GENOMIC DNA]</scope>
    <source>
        <strain evidence="2">B10K-DU-015-11</strain>
        <tissue evidence="2">Mixed tissue sample</tissue>
    </source>
</reference>
<protein>
    <submittedName>
        <fullName evidence="2">RBM43 protein</fullName>
    </submittedName>
</protein>
<evidence type="ECO:0000313" key="3">
    <source>
        <dbReference type="Proteomes" id="UP000580681"/>
    </source>
</evidence>
<feature type="non-terminal residue" evidence="2">
    <location>
        <position position="1"/>
    </location>
</feature>
<dbReference type="Proteomes" id="UP000580681">
    <property type="component" value="Unassembled WGS sequence"/>
</dbReference>
<feature type="compositionally biased region" description="Basic and acidic residues" evidence="1">
    <location>
        <begin position="89"/>
        <end position="105"/>
    </location>
</feature>
<dbReference type="PANTHER" id="PTHR15225">
    <property type="entry name" value="INTERFERON-INDUCED PROTEIN 35/NMI N-MYC/STAT INTERACTING PROTEIN"/>
    <property type="match status" value="1"/>
</dbReference>
<dbReference type="PANTHER" id="PTHR15225:SF8">
    <property type="entry name" value="RNA-BINDING PROTEIN 43"/>
    <property type="match status" value="1"/>
</dbReference>
<evidence type="ECO:0000313" key="2">
    <source>
        <dbReference type="EMBL" id="NWR25367.1"/>
    </source>
</evidence>
<name>A0A7K4VSF4_9EMBE</name>
<accession>A0A7K4VSF4</accession>
<feature type="non-terminal residue" evidence="2">
    <location>
        <position position="237"/>
    </location>
</feature>
<dbReference type="EMBL" id="VYZJ01003051">
    <property type="protein sequence ID" value="NWR25367.1"/>
    <property type="molecule type" value="Genomic_DNA"/>
</dbReference>